<feature type="compositionally biased region" description="Basic and acidic residues" evidence="1">
    <location>
        <begin position="95"/>
        <end position="110"/>
    </location>
</feature>
<gene>
    <name evidence="2" type="ORF">SAMN05660976_06794</name>
</gene>
<dbReference type="STRING" id="46177.SAMN05660976_06794"/>
<evidence type="ECO:0000313" key="3">
    <source>
        <dbReference type="Proteomes" id="UP000198953"/>
    </source>
</evidence>
<dbReference type="Gene3D" id="3.40.50.720">
    <property type="entry name" value="NAD(P)-binding Rossmann-like Domain"/>
    <property type="match status" value="1"/>
</dbReference>
<evidence type="ECO:0000313" key="2">
    <source>
        <dbReference type="EMBL" id="SEN08351.1"/>
    </source>
</evidence>
<dbReference type="Proteomes" id="UP000198953">
    <property type="component" value="Unassembled WGS sequence"/>
</dbReference>
<evidence type="ECO:0008006" key="4">
    <source>
        <dbReference type="Google" id="ProtNLM"/>
    </source>
</evidence>
<feature type="region of interest" description="Disordered" evidence="1">
    <location>
        <begin position="188"/>
        <end position="317"/>
    </location>
</feature>
<feature type="region of interest" description="Disordered" evidence="1">
    <location>
        <begin position="565"/>
        <end position="592"/>
    </location>
</feature>
<feature type="compositionally biased region" description="Pro residues" evidence="1">
    <location>
        <begin position="24"/>
        <end position="34"/>
    </location>
</feature>
<feature type="compositionally biased region" description="Basic and acidic residues" evidence="1">
    <location>
        <begin position="572"/>
        <end position="584"/>
    </location>
</feature>
<protein>
    <recommendedName>
        <fullName evidence="4">NAD(P)H-binding</fullName>
    </recommendedName>
</protein>
<feature type="compositionally biased region" description="Gly residues" evidence="1">
    <location>
        <begin position="297"/>
        <end position="311"/>
    </location>
</feature>
<dbReference type="AlphaFoldDB" id="A0A1H8DLZ4"/>
<keyword evidence="3" id="KW-1185">Reference proteome</keyword>
<organism evidence="2 3">
    <name type="scientific">Nonomuraea pusilla</name>
    <dbReference type="NCBI Taxonomy" id="46177"/>
    <lineage>
        <taxon>Bacteria</taxon>
        <taxon>Bacillati</taxon>
        <taxon>Actinomycetota</taxon>
        <taxon>Actinomycetes</taxon>
        <taxon>Streptosporangiales</taxon>
        <taxon>Streptosporangiaceae</taxon>
        <taxon>Nonomuraea</taxon>
    </lineage>
</organism>
<accession>A0A1H8DLZ4</accession>
<name>A0A1H8DLZ4_9ACTN</name>
<dbReference type="EMBL" id="FOBF01000021">
    <property type="protein sequence ID" value="SEN08351.1"/>
    <property type="molecule type" value="Genomic_DNA"/>
</dbReference>
<feature type="compositionally biased region" description="Basic residues" evidence="1">
    <location>
        <begin position="111"/>
        <end position="121"/>
    </location>
</feature>
<feature type="region of interest" description="Disordered" evidence="1">
    <location>
        <begin position="1"/>
        <end position="144"/>
    </location>
</feature>
<sequence>MKHRTRGAQPPPPGPASTGTGPDTTPPLLQPPPTRSTAPHTDPDLGDPGVGAGPARHRSRRRGPGDGASHRPEPSAAPCTGPCTSPNRPRHRPPARPDIRRGRLRTDVALHRPRRQRPGRPRRGDPRACSPRLQRRAAATRRAPDLLLTPTRTILGTMPPVLAPTRTALDTVPLLDRTFDAVLSGPTWHCIDPATSGQGSRGAATREPARRVCNAEQPPPDAPQAYSSHRPGPSSAPCTGPRTDPNRPRHRAPVLAFALTIHGTATVPRPDRSRNRHRSSHRPGPSSERCRRASGWAAGGPRPGSQGGGTRPGSFRYPGAFEQAVRDSGLGWTILRSGGFDSNAYAWAASVRTQHTHVAPPGDAGLPINGPADIPEVTSAVCSPLPPSWSPGHPGHRAPQREPTRWSCCPPSRAGRLACDWRPPCSLRPTIQRCCSPTERPHWTITGSGAVSTAVPANLENAGQSGQGAIVSRETAARTGCPSSREGGRVSRETWAGLSPLFPAPRSIAPVLLKREAPRLVMPFGRLWLSWPSRAAPQTCLLSGCCSLAECRCNAAQTERVTPYRRPVFRSADPRDLTRTHRPGDPLPCSGR</sequence>
<reference evidence="2 3" key="1">
    <citation type="submission" date="2016-10" db="EMBL/GenBank/DDBJ databases">
        <authorList>
            <person name="de Groot N.N."/>
        </authorList>
    </citation>
    <scope>NUCLEOTIDE SEQUENCE [LARGE SCALE GENOMIC DNA]</scope>
    <source>
        <strain evidence="2 3">DSM 43357</strain>
    </source>
</reference>
<dbReference type="SUPFAM" id="SSF51735">
    <property type="entry name" value="NAD(P)-binding Rossmann-fold domains"/>
    <property type="match status" value="1"/>
</dbReference>
<feature type="region of interest" description="Disordered" evidence="1">
    <location>
        <begin position="388"/>
        <end position="407"/>
    </location>
</feature>
<proteinExistence type="predicted"/>
<dbReference type="InterPro" id="IPR036291">
    <property type="entry name" value="NAD(P)-bd_dom_sf"/>
</dbReference>
<dbReference type="Gene3D" id="3.90.25.10">
    <property type="entry name" value="UDP-galactose 4-epimerase, domain 1"/>
    <property type="match status" value="1"/>
</dbReference>
<evidence type="ECO:0000256" key="1">
    <source>
        <dbReference type="SAM" id="MobiDB-lite"/>
    </source>
</evidence>